<comment type="caution">
    <text evidence="6">The sequence shown here is derived from an EMBL/GenBank/DDBJ whole genome shotgun (WGS) entry which is preliminary data.</text>
</comment>
<dbReference type="RefSeq" id="WP_054874476.1">
    <property type="nucleotide sequence ID" value="NZ_LKET01000028.1"/>
</dbReference>
<evidence type="ECO:0000313" key="7">
    <source>
        <dbReference type="Proteomes" id="UP000050326"/>
    </source>
</evidence>
<dbReference type="InterPro" id="IPR050659">
    <property type="entry name" value="Peptidase_M24B"/>
</dbReference>
<dbReference type="PANTHER" id="PTHR46112:SF3">
    <property type="entry name" value="AMINOPEPTIDASE YPDF"/>
    <property type="match status" value="1"/>
</dbReference>
<dbReference type="InterPro" id="IPR000587">
    <property type="entry name" value="Creatinase_N"/>
</dbReference>
<evidence type="ECO:0000313" key="6">
    <source>
        <dbReference type="EMBL" id="KPU44926.1"/>
    </source>
</evidence>
<evidence type="ECO:0000259" key="5">
    <source>
        <dbReference type="Pfam" id="PF01321"/>
    </source>
</evidence>
<reference evidence="6 7" key="1">
    <citation type="submission" date="2015-09" db="EMBL/GenBank/DDBJ databases">
        <title>Genome sequence of Oxobacter pfennigii DSM 3222.</title>
        <authorList>
            <person name="Poehlein A."/>
            <person name="Bengelsdorf F.R."/>
            <person name="Schiel-Bengelsdorf B."/>
            <person name="Duerre P."/>
            <person name="Daniel R."/>
        </authorList>
    </citation>
    <scope>NUCLEOTIDE SEQUENCE [LARGE SCALE GENOMIC DNA]</scope>
    <source>
        <strain evidence="6 7">DSM 3222</strain>
    </source>
</reference>
<dbReference type="PANTHER" id="PTHR46112">
    <property type="entry name" value="AMINOPEPTIDASE"/>
    <property type="match status" value="1"/>
</dbReference>
<dbReference type="OrthoDB" id="9806388at2"/>
<dbReference type="InterPro" id="IPR001131">
    <property type="entry name" value="Peptidase_M24B_aminopep-P_CS"/>
</dbReference>
<dbReference type="Pfam" id="PF00557">
    <property type="entry name" value="Peptidase_M24"/>
    <property type="match status" value="1"/>
</dbReference>
<keyword evidence="6" id="KW-0031">Aminopeptidase</keyword>
<evidence type="ECO:0000256" key="3">
    <source>
        <dbReference type="ARBA" id="ARBA00022801"/>
    </source>
</evidence>
<dbReference type="EMBL" id="LKET01000028">
    <property type="protein sequence ID" value="KPU44926.1"/>
    <property type="molecule type" value="Genomic_DNA"/>
</dbReference>
<dbReference type="Gene3D" id="3.40.350.10">
    <property type="entry name" value="Creatinase/prolidase N-terminal domain"/>
    <property type="match status" value="1"/>
</dbReference>
<dbReference type="STRING" id="36849.OXPF_14040"/>
<dbReference type="SUPFAM" id="SSF55920">
    <property type="entry name" value="Creatinase/aminopeptidase"/>
    <property type="match status" value="1"/>
</dbReference>
<dbReference type="GO" id="GO:0046872">
    <property type="term" value="F:metal ion binding"/>
    <property type="evidence" value="ECO:0007669"/>
    <property type="project" value="UniProtKB-KW"/>
</dbReference>
<dbReference type="PATRIC" id="fig|36849.3.peg.1491"/>
<feature type="domain" description="Creatinase N-terminal" evidence="5">
    <location>
        <begin position="5"/>
        <end position="130"/>
    </location>
</feature>
<dbReference type="FunFam" id="3.90.230.10:FF:000014">
    <property type="entry name" value="Aminopeptidase P family protein"/>
    <property type="match status" value="1"/>
</dbReference>
<proteinExistence type="inferred from homology"/>
<feature type="domain" description="Peptidase M24" evidence="4">
    <location>
        <begin position="138"/>
        <end position="340"/>
    </location>
</feature>
<evidence type="ECO:0000256" key="1">
    <source>
        <dbReference type="ARBA" id="ARBA00008766"/>
    </source>
</evidence>
<evidence type="ECO:0000256" key="2">
    <source>
        <dbReference type="ARBA" id="ARBA00022723"/>
    </source>
</evidence>
<dbReference type="Pfam" id="PF01321">
    <property type="entry name" value="Creatinase_N"/>
    <property type="match status" value="1"/>
</dbReference>
<comment type="similarity">
    <text evidence="1">Belongs to the peptidase M24B family.</text>
</comment>
<keyword evidence="7" id="KW-1185">Reference proteome</keyword>
<gene>
    <name evidence="6" type="primary">ypdF</name>
    <name evidence="6" type="ORF">OXPF_14040</name>
</gene>
<evidence type="ECO:0000259" key="4">
    <source>
        <dbReference type="Pfam" id="PF00557"/>
    </source>
</evidence>
<dbReference type="InterPro" id="IPR036005">
    <property type="entry name" value="Creatinase/aminopeptidase-like"/>
</dbReference>
<keyword evidence="2" id="KW-0479">Metal-binding</keyword>
<sequence length="357" mass="39630">MNNSRLQKLREGLALKKLDGALLISDSNRNYITGFTGDESYAIVTQNDALFITDFRYVEQALKEVSGFTVQQYKIKIAEHLSNMIKSLDIKTLGFEENLMSFMFYDDLKANLRDVDFIKLDGLVEKIRQIKDADEVKNISTAASIADKAFTHILNMIKPGVTENSIALELEFFIKSNGASNLSFPSIVVSGKRSSLPHGKPTAKAIEEGDFLTMDFGCIYNGYCSDMTRTVVIGKASGRQKDIYDTVLYANEEVIKKARPEITGKDLDCVARKIIEDKGYGEYFGHGLGHGVGMQIHELPSVSKRGDSLLKPGMIITDEPGIYIPDFGGVRIEDLLLITENGCEVLSKSDKKLIEIV</sequence>
<dbReference type="PROSITE" id="PS00491">
    <property type="entry name" value="PROLINE_PEPTIDASE"/>
    <property type="match status" value="1"/>
</dbReference>
<name>A0A0P8WQU9_9CLOT</name>
<dbReference type="InterPro" id="IPR001714">
    <property type="entry name" value="Pept_M24_MAP"/>
</dbReference>
<protein>
    <submittedName>
        <fullName evidence="6">Aminopeptidase YpdF</fullName>
        <ecNumber evidence="6">3.4.11.-</ecNumber>
    </submittedName>
</protein>
<dbReference type="CDD" id="cd01092">
    <property type="entry name" value="APP-like"/>
    <property type="match status" value="1"/>
</dbReference>
<keyword evidence="6" id="KW-0645">Protease</keyword>
<dbReference type="InterPro" id="IPR029149">
    <property type="entry name" value="Creatin/AminoP/Spt16_N"/>
</dbReference>
<dbReference type="Proteomes" id="UP000050326">
    <property type="component" value="Unassembled WGS sequence"/>
</dbReference>
<dbReference type="PRINTS" id="PR00599">
    <property type="entry name" value="MAPEPTIDASE"/>
</dbReference>
<dbReference type="Gene3D" id="3.90.230.10">
    <property type="entry name" value="Creatinase/methionine aminopeptidase superfamily"/>
    <property type="match status" value="1"/>
</dbReference>
<dbReference type="InterPro" id="IPR000994">
    <property type="entry name" value="Pept_M24"/>
</dbReference>
<dbReference type="EC" id="3.4.11.-" evidence="6"/>
<dbReference type="AlphaFoldDB" id="A0A0P8WQU9"/>
<dbReference type="GO" id="GO:0004177">
    <property type="term" value="F:aminopeptidase activity"/>
    <property type="evidence" value="ECO:0007669"/>
    <property type="project" value="UniProtKB-KW"/>
</dbReference>
<keyword evidence="3 6" id="KW-0378">Hydrolase</keyword>
<dbReference type="GO" id="GO:0008235">
    <property type="term" value="F:metalloexopeptidase activity"/>
    <property type="evidence" value="ECO:0007669"/>
    <property type="project" value="UniProtKB-ARBA"/>
</dbReference>
<accession>A0A0P8WQU9</accession>
<organism evidence="6 7">
    <name type="scientific">Oxobacter pfennigii</name>
    <dbReference type="NCBI Taxonomy" id="36849"/>
    <lineage>
        <taxon>Bacteria</taxon>
        <taxon>Bacillati</taxon>
        <taxon>Bacillota</taxon>
        <taxon>Clostridia</taxon>
        <taxon>Eubacteriales</taxon>
        <taxon>Clostridiaceae</taxon>
        <taxon>Oxobacter</taxon>
    </lineage>
</organism>